<dbReference type="EMBL" id="BAAARW010000012">
    <property type="protein sequence ID" value="GAA2418730.1"/>
    <property type="molecule type" value="Genomic_DNA"/>
</dbReference>
<dbReference type="RefSeq" id="WP_344589749.1">
    <property type="nucleotide sequence ID" value="NZ_BAAARW010000012.1"/>
</dbReference>
<keyword evidence="2" id="KW-0378">Hydrolase</keyword>
<dbReference type="Gene3D" id="3.90.79.10">
    <property type="entry name" value="Nucleoside Triphosphate Pyrophosphohydrolase"/>
    <property type="match status" value="1"/>
</dbReference>
<name>A0ABN3J1K0_9ACTN</name>
<dbReference type="PROSITE" id="PS00893">
    <property type="entry name" value="NUDIX_BOX"/>
    <property type="match status" value="1"/>
</dbReference>
<evidence type="ECO:0000256" key="1">
    <source>
        <dbReference type="ARBA" id="ARBA00001946"/>
    </source>
</evidence>
<dbReference type="Pfam" id="PF00293">
    <property type="entry name" value="NUDIX"/>
    <property type="match status" value="1"/>
</dbReference>
<keyword evidence="5" id="KW-1185">Reference proteome</keyword>
<dbReference type="PANTHER" id="PTHR43046">
    <property type="entry name" value="GDP-MANNOSE MANNOSYL HYDROLASE"/>
    <property type="match status" value="1"/>
</dbReference>
<organism evidence="4 5">
    <name type="scientific">Actinomadura vinacea</name>
    <dbReference type="NCBI Taxonomy" id="115336"/>
    <lineage>
        <taxon>Bacteria</taxon>
        <taxon>Bacillati</taxon>
        <taxon>Actinomycetota</taxon>
        <taxon>Actinomycetes</taxon>
        <taxon>Streptosporangiales</taxon>
        <taxon>Thermomonosporaceae</taxon>
        <taxon>Actinomadura</taxon>
    </lineage>
</organism>
<evidence type="ECO:0000313" key="4">
    <source>
        <dbReference type="EMBL" id="GAA2418730.1"/>
    </source>
</evidence>
<feature type="domain" description="Nudix hydrolase" evidence="3">
    <location>
        <begin position="19"/>
        <end position="149"/>
    </location>
</feature>
<proteinExistence type="predicted"/>
<accession>A0ABN3J1K0</accession>
<comment type="cofactor">
    <cofactor evidence="1">
        <name>Mg(2+)</name>
        <dbReference type="ChEBI" id="CHEBI:18420"/>
    </cofactor>
</comment>
<dbReference type="Proteomes" id="UP001501231">
    <property type="component" value="Unassembled WGS sequence"/>
</dbReference>
<dbReference type="SUPFAM" id="SSF55811">
    <property type="entry name" value="Nudix"/>
    <property type="match status" value="1"/>
</dbReference>
<protein>
    <submittedName>
        <fullName evidence="4">NUDIX domain-containing protein</fullName>
    </submittedName>
</protein>
<evidence type="ECO:0000313" key="5">
    <source>
        <dbReference type="Proteomes" id="UP001501231"/>
    </source>
</evidence>
<dbReference type="PROSITE" id="PS51462">
    <property type="entry name" value="NUDIX"/>
    <property type="match status" value="1"/>
</dbReference>
<sequence length="287" mass="30784">MGGDGDGWARCARGHTHWGRFGASGLLAYHRGTDGQVQVLLQQRAWWGTGGGTWGMFGGALHSHEDPVTGALRETAEECTLDPAGVRVQGMRVEDHGGWHFASVVGAVREMQEVRPASRETRKAAWVPLEKVEEMRLFPPFAASWPLLRGALKRLVLVVDAANVVGARADGWWKDRAGANARLRDDLDVLKEGISGLPDEVLPLDSCFPEVVLVVEGAASRIAGEPAGEVRVVAAPGSGDDQIVELVSRPDPDAAYVVVTADRELRARSEAAGAAVVGPRWLLNCLH</sequence>
<dbReference type="InterPro" id="IPR020084">
    <property type="entry name" value="NUDIX_hydrolase_CS"/>
</dbReference>
<evidence type="ECO:0000259" key="3">
    <source>
        <dbReference type="PROSITE" id="PS51462"/>
    </source>
</evidence>
<gene>
    <name evidence="4" type="ORF">GCM10010191_31970</name>
</gene>
<dbReference type="InterPro" id="IPR000086">
    <property type="entry name" value="NUDIX_hydrolase_dom"/>
</dbReference>
<comment type="caution">
    <text evidence="4">The sequence shown here is derived from an EMBL/GenBank/DDBJ whole genome shotgun (WGS) entry which is preliminary data.</text>
</comment>
<dbReference type="PANTHER" id="PTHR43046:SF2">
    <property type="entry name" value="8-OXO-DGTP DIPHOSPHATASE-RELATED"/>
    <property type="match status" value="1"/>
</dbReference>
<dbReference type="InterPro" id="IPR015797">
    <property type="entry name" value="NUDIX_hydrolase-like_dom_sf"/>
</dbReference>
<reference evidence="4 5" key="1">
    <citation type="journal article" date="2019" name="Int. J. Syst. Evol. Microbiol.">
        <title>The Global Catalogue of Microorganisms (GCM) 10K type strain sequencing project: providing services to taxonomists for standard genome sequencing and annotation.</title>
        <authorList>
            <consortium name="The Broad Institute Genomics Platform"/>
            <consortium name="The Broad Institute Genome Sequencing Center for Infectious Disease"/>
            <person name="Wu L."/>
            <person name="Ma J."/>
        </authorList>
    </citation>
    <scope>NUCLEOTIDE SEQUENCE [LARGE SCALE GENOMIC DNA]</scope>
    <source>
        <strain evidence="4 5">JCM 3325</strain>
    </source>
</reference>
<evidence type="ECO:0000256" key="2">
    <source>
        <dbReference type="ARBA" id="ARBA00022801"/>
    </source>
</evidence>